<organism evidence="1 2">
    <name type="scientific">Dibothriocephalus latus</name>
    <name type="common">Fish tapeworm</name>
    <name type="synonym">Diphyllobothrium latum</name>
    <dbReference type="NCBI Taxonomy" id="60516"/>
    <lineage>
        <taxon>Eukaryota</taxon>
        <taxon>Metazoa</taxon>
        <taxon>Spiralia</taxon>
        <taxon>Lophotrochozoa</taxon>
        <taxon>Platyhelminthes</taxon>
        <taxon>Cestoda</taxon>
        <taxon>Eucestoda</taxon>
        <taxon>Diphyllobothriidea</taxon>
        <taxon>Diphyllobothriidae</taxon>
        <taxon>Dibothriocephalus</taxon>
    </lineage>
</organism>
<evidence type="ECO:0000313" key="2">
    <source>
        <dbReference type="Proteomes" id="UP000281553"/>
    </source>
</evidence>
<protein>
    <submittedName>
        <fullName evidence="1">Uncharacterized protein</fullName>
    </submittedName>
</protein>
<dbReference type="OrthoDB" id="419198at2759"/>
<dbReference type="EMBL" id="UYRU01063554">
    <property type="protein sequence ID" value="VDN15764.1"/>
    <property type="molecule type" value="Genomic_DNA"/>
</dbReference>
<dbReference type="AlphaFoldDB" id="A0A3P7LG35"/>
<gene>
    <name evidence="1" type="ORF">DILT_LOCUS11595</name>
</gene>
<keyword evidence="2" id="KW-1185">Reference proteome</keyword>
<proteinExistence type="predicted"/>
<sequence length="87" mass="10102">MEELGVSDKWMIWGGSLVESFRHHDNIPWDKHVEVLDDFSVTEALWKKMSELAPKIIIRQGFLWDKIYAKLSEPSNTSLDVEGSRNL</sequence>
<dbReference type="Proteomes" id="UP000281553">
    <property type="component" value="Unassembled WGS sequence"/>
</dbReference>
<evidence type="ECO:0000313" key="1">
    <source>
        <dbReference type="EMBL" id="VDN15764.1"/>
    </source>
</evidence>
<name>A0A3P7LG35_DIBLA</name>
<accession>A0A3P7LG35</accession>
<reference evidence="1 2" key="1">
    <citation type="submission" date="2018-11" db="EMBL/GenBank/DDBJ databases">
        <authorList>
            <consortium name="Pathogen Informatics"/>
        </authorList>
    </citation>
    <scope>NUCLEOTIDE SEQUENCE [LARGE SCALE GENOMIC DNA]</scope>
</reference>